<reference evidence="2 3" key="1">
    <citation type="journal article" date="2014" name="PLoS ONE">
        <title>The first complete genome sequence of the class fimbriimonadia in the phylum armatimonadetes.</title>
        <authorList>
            <person name="Hu Z.Y."/>
            <person name="Wang Y.Z."/>
            <person name="Im W.T."/>
            <person name="Wang S.Y."/>
            <person name="Zhao G.P."/>
            <person name="Zheng H.J."/>
            <person name="Quan Z.X."/>
        </authorList>
    </citation>
    <scope>NUCLEOTIDE SEQUENCE [LARGE SCALE GENOMIC DNA]</scope>
    <source>
        <strain evidence="2">Gsoil 348</strain>
    </source>
</reference>
<sequence length="119" mass="12539">MRTNPLIGPLVALLCLPFALGVAGTASMNALDGGGGVGSKPVCLNCFPDTQIDKEKSQLDYGCGLSSKNGTPYAILTGTCQRYQCSNGFYYGWSGWSATNRCSDHQYDAAPCPEGNCTQ</sequence>
<dbReference type="Proteomes" id="UP000027982">
    <property type="component" value="Chromosome"/>
</dbReference>
<dbReference type="HOGENOM" id="CLU_2057894_0_0_0"/>
<protein>
    <recommendedName>
        <fullName evidence="4">Secreted protein</fullName>
    </recommendedName>
</protein>
<organism evidence="2 3">
    <name type="scientific">Fimbriimonas ginsengisoli Gsoil 348</name>
    <dbReference type="NCBI Taxonomy" id="661478"/>
    <lineage>
        <taxon>Bacteria</taxon>
        <taxon>Bacillati</taxon>
        <taxon>Armatimonadota</taxon>
        <taxon>Fimbriimonadia</taxon>
        <taxon>Fimbriimonadales</taxon>
        <taxon>Fimbriimonadaceae</taxon>
        <taxon>Fimbriimonas</taxon>
    </lineage>
</organism>
<gene>
    <name evidence="2" type="ORF">OP10G_2028</name>
</gene>
<evidence type="ECO:0000313" key="2">
    <source>
        <dbReference type="EMBL" id="AIE85396.1"/>
    </source>
</evidence>
<name>A0A068NPM3_FIMGI</name>
<dbReference type="STRING" id="661478.OP10G_2028"/>
<keyword evidence="3" id="KW-1185">Reference proteome</keyword>
<dbReference type="EMBL" id="CP007139">
    <property type="protein sequence ID" value="AIE85396.1"/>
    <property type="molecule type" value="Genomic_DNA"/>
</dbReference>
<dbReference type="AlphaFoldDB" id="A0A068NPM3"/>
<dbReference type="RefSeq" id="WP_025226029.1">
    <property type="nucleotide sequence ID" value="NZ_CP007139.1"/>
</dbReference>
<evidence type="ECO:0000313" key="3">
    <source>
        <dbReference type="Proteomes" id="UP000027982"/>
    </source>
</evidence>
<dbReference type="KEGG" id="fgi:OP10G_2028"/>
<evidence type="ECO:0000256" key="1">
    <source>
        <dbReference type="SAM" id="SignalP"/>
    </source>
</evidence>
<proteinExistence type="predicted"/>
<keyword evidence="1" id="KW-0732">Signal</keyword>
<evidence type="ECO:0008006" key="4">
    <source>
        <dbReference type="Google" id="ProtNLM"/>
    </source>
</evidence>
<feature type="signal peptide" evidence="1">
    <location>
        <begin position="1"/>
        <end position="21"/>
    </location>
</feature>
<feature type="chain" id="PRO_5001653820" description="Secreted protein" evidence="1">
    <location>
        <begin position="22"/>
        <end position="119"/>
    </location>
</feature>
<accession>A0A068NPM3</accession>